<dbReference type="Proteomes" id="UP000838756">
    <property type="component" value="Unassembled WGS sequence"/>
</dbReference>
<accession>A0A8S4QIA4</accession>
<comment type="caution">
    <text evidence="1">The sequence shown here is derived from an EMBL/GenBank/DDBJ whole genome shotgun (WGS) entry which is preliminary data.</text>
</comment>
<evidence type="ECO:0000313" key="2">
    <source>
        <dbReference type="Proteomes" id="UP000838756"/>
    </source>
</evidence>
<name>A0A8S4QIA4_9NEOP</name>
<sequence>GVPPKMDERVNIGRRCQKEVVPPFVVTDIQAPVLVHPVDKFRRMKEIKTLEQDKEYW</sequence>
<keyword evidence="2" id="KW-1185">Reference proteome</keyword>
<feature type="non-terminal residue" evidence="1">
    <location>
        <position position="1"/>
    </location>
</feature>
<organism evidence="1 2">
    <name type="scientific">Pararge aegeria aegeria</name>
    <dbReference type="NCBI Taxonomy" id="348720"/>
    <lineage>
        <taxon>Eukaryota</taxon>
        <taxon>Metazoa</taxon>
        <taxon>Ecdysozoa</taxon>
        <taxon>Arthropoda</taxon>
        <taxon>Hexapoda</taxon>
        <taxon>Insecta</taxon>
        <taxon>Pterygota</taxon>
        <taxon>Neoptera</taxon>
        <taxon>Endopterygota</taxon>
        <taxon>Lepidoptera</taxon>
        <taxon>Glossata</taxon>
        <taxon>Ditrysia</taxon>
        <taxon>Papilionoidea</taxon>
        <taxon>Nymphalidae</taxon>
        <taxon>Satyrinae</taxon>
        <taxon>Satyrini</taxon>
        <taxon>Parargina</taxon>
        <taxon>Pararge</taxon>
    </lineage>
</organism>
<gene>
    <name evidence="1" type="primary">jg21318</name>
    <name evidence="1" type="ORF">PAEG_LOCUS545</name>
</gene>
<proteinExistence type="predicted"/>
<evidence type="ECO:0000313" key="1">
    <source>
        <dbReference type="EMBL" id="CAH2207928.1"/>
    </source>
</evidence>
<protein>
    <submittedName>
        <fullName evidence="1">Jg21318 protein</fullName>
    </submittedName>
</protein>
<dbReference type="EMBL" id="CAKXAJ010001628">
    <property type="protein sequence ID" value="CAH2207928.1"/>
    <property type="molecule type" value="Genomic_DNA"/>
</dbReference>
<reference evidence="1" key="1">
    <citation type="submission" date="2022-03" db="EMBL/GenBank/DDBJ databases">
        <authorList>
            <person name="Lindestad O."/>
        </authorList>
    </citation>
    <scope>NUCLEOTIDE SEQUENCE</scope>
</reference>
<dbReference type="AlphaFoldDB" id="A0A8S4QIA4"/>
<dbReference type="OrthoDB" id="10455220at2759"/>